<sequence length="177" mass="18788">MKRAPCLALVFAALVLIAARPAAAEQGCGDGYTMSTQGPAQCIPIPGLYQVPQGGGVPPPPPRPQGHWETRWGAFASSKENLVGMAGNRGSEREATKAAIAHCVSKGGTDCKTAMTFCNQCAIVASGAVGNGQYFTMFRKHYTIEQATDDAMDICKEKNLTECTVHFSNCSQAEFIQ</sequence>
<dbReference type="InterPro" id="IPR025240">
    <property type="entry name" value="DUF4189"/>
</dbReference>
<name>A0AAD2J5M4_ACHAE</name>
<comment type="caution">
    <text evidence="3">The sequence shown here is derived from an EMBL/GenBank/DDBJ whole genome shotgun (WGS) entry which is preliminary data.</text>
</comment>
<evidence type="ECO:0000259" key="2">
    <source>
        <dbReference type="Pfam" id="PF13827"/>
    </source>
</evidence>
<dbReference type="RefSeq" id="WP_054458634.1">
    <property type="nucleotide sequence ID" value="NZ_CYTK01000015.1"/>
</dbReference>
<evidence type="ECO:0000256" key="1">
    <source>
        <dbReference type="SAM" id="SignalP"/>
    </source>
</evidence>
<proteinExistence type="predicted"/>
<dbReference type="AlphaFoldDB" id="A0AAD2J5M4"/>
<evidence type="ECO:0000313" key="3">
    <source>
        <dbReference type="EMBL" id="CUJ76515.1"/>
    </source>
</evidence>
<protein>
    <recommendedName>
        <fullName evidence="2">DUF4189 domain-containing protein</fullName>
    </recommendedName>
</protein>
<feature type="signal peptide" evidence="1">
    <location>
        <begin position="1"/>
        <end position="24"/>
    </location>
</feature>
<gene>
    <name evidence="3" type="ORF">ERS370000_05901</name>
</gene>
<accession>A0AAD2J5M4</accession>
<keyword evidence="1" id="KW-0732">Signal</keyword>
<dbReference type="EMBL" id="CYTK01000015">
    <property type="protein sequence ID" value="CUJ76515.1"/>
    <property type="molecule type" value="Genomic_DNA"/>
</dbReference>
<dbReference type="Pfam" id="PF13827">
    <property type="entry name" value="DUF4189"/>
    <property type="match status" value="1"/>
</dbReference>
<feature type="domain" description="DUF4189" evidence="2">
    <location>
        <begin position="72"/>
        <end position="170"/>
    </location>
</feature>
<evidence type="ECO:0000313" key="4">
    <source>
        <dbReference type="Proteomes" id="UP000044098"/>
    </source>
</evidence>
<reference evidence="3 4" key="1">
    <citation type="submission" date="2015-09" db="EMBL/GenBank/DDBJ databases">
        <authorList>
            <consortium name="Pathogen Informatics"/>
        </authorList>
    </citation>
    <scope>NUCLEOTIDE SEQUENCE [LARGE SCALE GENOMIC DNA]</scope>
    <source>
        <strain evidence="3 4">2789STDY5608625</strain>
    </source>
</reference>
<dbReference type="Proteomes" id="UP000044098">
    <property type="component" value="Unassembled WGS sequence"/>
</dbReference>
<feature type="chain" id="PRO_5042258085" description="DUF4189 domain-containing protein" evidence="1">
    <location>
        <begin position="25"/>
        <end position="177"/>
    </location>
</feature>
<organism evidence="3 4">
    <name type="scientific">Achromobacter aegrifaciens</name>
    <dbReference type="NCBI Taxonomy" id="1287736"/>
    <lineage>
        <taxon>Bacteria</taxon>
        <taxon>Pseudomonadati</taxon>
        <taxon>Pseudomonadota</taxon>
        <taxon>Betaproteobacteria</taxon>
        <taxon>Burkholderiales</taxon>
        <taxon>Alcaligenaceae</taxon>
        <taxon>Achromobacter</taxon>
    </lineage>
</organism>